<dbReference type="PANTHER" id="PTHR46957:SF3">
    <property type="entry name" value="CYTOKINE RECEPTOR"/>
    <property type="match status" value="1"/>
</dbReference>
<evidence type="ECO:0000256" key="4">
    <source>
        <dbReference type="SAM" id="SignalP"/>
    </source>
</evidence>
<feature type="signal peptide" evidence="4">
    <location>
        <begin position="1"/>
        <end position="30"/>
    </location>
</feature>
<dbReference type="EMBL" id="JALPTH010000013">
    <property type="protein sequence ID" value="MCK8678695.1"/>
    <property type="molecule type" value="Genomic_DNA"/>
</dbReference>
<evidence type="ECO:0000259" key="5">
    <source>
        <dbReference type="PROSITE" id="PS50853"/>
    </source>
</evidence>
<proteinExistence type="predicted"/>
<dbReference type="PROSITE" id="PS50853">
    <property type="entry name" value="FN3"/>
    <property type="match status" value="3"/>
</dbReference>
<accession>A0ABT0IBJ0</accession>
<keyword evidence="2" id="KW-0624">Polysaccharide degradation</keyword>
<feature type="region of interest" description="Disordered" evidence="3">
    <location>
        <begin position="113"/>
        <end position="146"/>
    </location>
</feature>
<evidence type="ECO:0000313" key="6">
    <source>
        <dbReference type="EMBL" id="MCK8678695.1"/>
    </source>
</evidence>
<organism evidence="6 7">
    <name type="scientific">Streptomyces lichenis</name>
    <dbReference type="NCBI Taxonomy" id="2306967"/>
    <lineage>
        <taxon>Bacteria</taxon>
        <taxon>Bacillati</taxon>
        <taxon>Actinomycetota</taxon>
        <taxon>Actinomycetes</taxon>
        <taxon>Kitasatosporales</taxon>
        <taxon>Streptomycetaceae</taxon>
        <taxon>Streptomyces</taxon>
    </lineage>
</organism>
<dbReference type="SUPFAM" id="SSF49265">
    <property type="entry name" value="Fibronectin type III"/>
    <property type="match status" value="2"/>
</dbReference>
<sequence>MRHTPALLAVPVCAAVLLLGGCSGDGGADAAPKDTRPPAVPAGVTVQASSATSVHVMWERAAEADGVAGYEVFQRGTRVKALPAAKTMVDVESLRPGTAYDFTVRAKDAAGNLSAPSKAVSVTTPRPKRDDRRPPTAPASVRGKAESARVVVLDWRPAKDDTGVTAYDVYQEDSRIHSVPGSATSARVEGLRPGTVYSFTVRARDAADNSSPDSAPVDLTTRSGPGGDEPTAPTGLTATAGKGEVVLRWTPPETGAPVKEHQLYLNGKFATTIVWGGEPPAGQAAYTFAVTDPPGTRYSVKLRAKLPDGTWGDFSAQRTVVVPPAAG</sequence>
<evidence type="ECO:0000313" key="7">
    <source>
        <dbReference type="Proteomes" id="UP001522868"/>
    </source>
</evidence>
<dbReference type="Gene3D" id="2.60.40.10">
    <property type="entry name" value="Immunoglobulins"/>
    <property type="match status" value="3"/>
</dbReference>
<evidence type="ECO:0000256" key="2">
    <source>
        <dbReference type="ARBA" id="ARBA00023326"/>
    </source>
</evidence>
<dbReference type="InterPro" id="IPR050713">
    <property type="entry name" value="RTP_Phos/Ushers"/>
</dbReference>
<dbReference type="InterPro" id="IPR013783">
    <property type="entry name" value="Ig-like_fold"/>
</dbReference>
<dbReference type="PROSITE" id="PS51257">
    <property type="entry name" value="PROKAR_LIPOPROTEIN"/>
    <property type="match status" value="1"/>
</dbReference>
<feature type="domain" description="Fibronectin type-III" evidence="5">
    <location>
        <begin position="40"/>
        <end position="127"/>
    </location>
</feature>
<feature type="domain" description="Fibronectin type-III" evidence="5">
    <location>
        <begin position="137"/>
        <end position="224"/>
    </location>
</feature>
<keyword evidence="4" id="KW-0732">Signal</keyword>
<dbReference type="CDD" id="cd00063">
    <property type="entry name" value="FN3"/>
    <property type="match status" value="3"/>
</dbReference>
<keyword evidence="2" id="KW-0119">Carbohydrate metabolism</keyword>
<name>A0ABT0IBJ0_9ACTN</name>
<dbReference type="InterPro" id="IPR003961">
    <property type="entry name" value="FN3_dom"/>
</dbReference>
<feature type="region of interest" description="Disordered" evidence="3">
    <location>
        <begin position="204"/>
        <end position="238"/>
    </location>
</feature>
<feature type="chain" id="PRO_5046034311" evidence="4">
    <location>
        <begin position="31"/>
        <end position="327"/>
    </location>
</feature>
<keyword evidence="1" id="KW-0378">Hydrolase</keyword>
<evidence type="ECO:0000256" key="3">
    <source>
        <dbReference type="SAM" id="MobiDB-lite"/>
    </source>
</evidence>
<evidence type="ECO:0000256" key="1">
    <source>
        <dbReference type="ARBA" id="ARBA00023295"/>
    </source>
</evidence>
<dbReference type="Pfam" id="PF00041">
    <property type="entry name" value="fn3"/>
    <property type="match status" value="2"/>
</dbReference>
<comment type="caution">
    <text evidence="6">The sequence shown here is derived from an EMBL/GenBank/DDBJ whole genome shotgun (WGS) entry which is preliminary data.</text>
</comment>
<feature type="domain" description="Fibronectin type-III" evidence="5">
    <location>
        <begin position="229"/>
        <end position="325"/>
    </location>
</feature>
<keyword evidence="1" id="KW-0326">Glycosidase</keyword>
<dbReference type="InterPro" id="IPR036116">
    <property type="entry name" value="FN3_sf"/>
</dbReference>
<gene>
    <name evidence="6" type="ORF">M1O15_15115</name>
</gene>
<dbReference type="Proteomes" id="UP001522868">
    <property type="component" value="Unassembled WGS sequence"/>
</dbReference>
<dbReference type="PANTHER" id="PTHR46957">
    <property type="entry name" value="CYTOKINE RECEPTOR"/>
    <property type="match status" value="1"/>
</dbReference>
<keyword evidence="7" id="KW-1185">Reference proteome</keyword>
<dbReference type="RefSeq" id="WP_248634343.1">
    <property type="nucleotide sequence ID" value="NZ_JALPTH010000013.1"/>
</dbReference>
<reference evidence="6 7" key="1">
    <citation type="submission" date="2022-04" db="EMBL/GenBank/DDBJ databases">
        <title>Streptomyces sp. nov. LCR6-01 isolated from Lichen of Dirinaria sp.</title>
        <authorList>
            <person name="Kanchanasin P."/>
            <person name="Tanasupawat S."/>
            <person name="Phongsopitanun W."/>
        </authorList>
    </citation>
    <scope>NUCLEOTIDE SEQUENCE [LARGE SCALE GENOMIC DNA]</scope>
    <source>
        <strain evidence="6 7">LCR6-01</strain>
    </source>
</reference>
<dbReference type="SMART" id="SM00060">
    <property type="entry name" value="FN3"/>
    <property type="match status" value="3"/>
</dbReference>
<protein>
    <submittedName>
        <fullName evidence="6">Fibronectin type III domain-containing protein</fullName>
    </submittedName>
</protein>